<evidence type="ECO:0000313" key="10">
    <source>
        <dbReference type="Proteomes" id="UP000008206"/>
    </source>
</evidence>
<keyword evidence="2" id="KW-1003">Cell membrane</keyword>
<dbReference type="HOGENOM" id="CLU_072573_3_0_3"/>
<evidence type="ECO:0000313" key="9">
    <source>
        <dbReference type="EMBL" id="ADN15154.1"/>
    </source>
</evidence>
<dbReference type="SMART" id="SM00014">
    <property type="entry name" value="acidPPc"/>
    <property type="match status" value="1"/>
</dbReference>
<feature type="transmembrane region" description="Helical" evidence="7">
    <location>
        <begin position="18"/>
        <end position="41"/>
    </location>
</feature>
<evidence type="ECO:0000256" key="3">
    <source>
        <dbReference type="ARBA" id="ARBA00022692"/>
    </source>
</evidence>
<protein>
    <submittedName>
        <fullName evidence="9">Phosphoesterase PA-phosphatase related protein</fullName>
    </submittedName>
</protein>
<keyword evidence="6 7" id="KW-0472">Membrane</keyword>
<organism evidence="9 10">
    <name type="scientific">Gloeothece verrucosa (strain PCC 7822)</name>
    <name type="common">Cyanothece sp. (strain PCC 7822)</name>
    <dbReference type="NCBI Taxonomy" id="497965"/>
    <lineage>
        <taxon>Bacteria</taxon>
        <taxon>Bacillati</taxon>
        <taxon>Cyanobacteriota</taxon>
        <taxon>Cyanophyceae</taxon>
        <taxon>Oscillatoriophycideae</taxon>
        <taxon>Chroococcales</taxon>
        <taxon>Aphanothecaceae</taxon>
        <taxon>Gloeothece</taxon>
        <taxon>Gloeothece verrucosa</taxon>
    </lineage>
</organism>
<dbReference type="InterPro" id="IPR000326">
    <property type="entry name" value="PAP2/HPO"/>
</dbReference>
<evidence type="ECO:0000256" key="6">
    <source>
        <dbReference type="ARBA" id="ARBA00023136"/>
    </source>
</evidence>
<dbReference type="eggNOG" id="COG0671">
    <property type="taxonomic scope" value="Bacteria"/>
</dbReference>
<keyword evidence="3 7" id="KW-0812">Transmembrane</keyword>
<dbReference type="Pfam" id="PF01569">
    <property type="entry name" value="PAP2"/>
    <property type="match status" value="1"/>
</dbReference>
<dbReference type="PANTHER" id="PTHR14969:SF62">
    <property type="entry name" value="DECAPRENYLPHOSPHORYL-5-PHOSPHORIBOSE PHOSPHATASE RV3807C-RELATED"/>
    <property type="match status" value="1"/>
</dbReference>
<dbReference type="Gene3D" id="1.20.144.10">
    <property type="entry name" value="Phosphatidic acid phosphatase type 2/haloperoxidase"/>
    <property type="match status" value="1"/>
</dbReference>
<reference evidence="10" key="1">
    <citation type="journal article" date="2011" name="MBio">
        <title>Novel metabolic attributes of the genus Cyanothece, comprising a group of unicellular nitrogen-fixing Cyanobacteria.</title>
        <authorList>
            <person name="Bandyopadhyay A."/>
            <person name="Elvitigala T."/>
            <person name="Welsh E."/>
            <person name="Stockel J."/>
            <person name="Liberton M."/>
            <person name="Min H."/>
            <person name="Sherman L.A."/>
            <person name="Pakrasi H.B."/>
        </authorList>
    </citation>
    <scope>NUCLEOTIDE SEQUENCE [LARGE SCALE GENOMIC DNA]</scope>
    <source>
        <strain evidence="10">PCC 7822</strain>
    </source>
</reference>
<accession>E0UBT9</accession>
<dbReference type="RefSeq" id="WP_013323247.1">
    <property type="nucleotide sequence ID" value="NC_014501.1"/>
</dbReference>
<feature type="transmembrane region" description="Helical" evidence="7">
    <location>
        <begin position="101"/>
        <end position="122"/>
    </location>
</feature>
<dbReference type="KEGG" id="cyj:Cyan7822_3201"/>
<feature type="transmembrane region" description="Helical" evidence="7">
    <location>
        <begin position="167"/>
        <end position="190"/>
    </location>
</feature>
<name>E0UBT9_GLOV7</name>
<evidence type="ECO:0000259" key="8">
    <source>
        <dbReference type="SMART" id="SM00014"/>
    </source>
</evidence>
<keyword evidence="5 7" id="KW-1133">Transmembrane helix</keyword>
<dbReference type="GO" id="GO:0005886">
    <property type="term" value="C:plasma membrane"/>
    <property type="evidence" value="ECO:0007669"/>
    <property type="project" value="UniProtKB-SubCell"/>
</dbReference>
<dbReference type="Proteomes" id="UP000008206">
    <property type="component" value="Chromosome"/>
</dbReference>
<dbReference type="AlphaFoldDB" id="E0UBT9"/>
<evidence type="ECO:0000256" key="1">
    <source>
        <dbReference type="ARBA" id="ARBA00004651"/>
    </source>
</evidence>
<dbReference type="SUPFAM" id="SSF48317">
    <property type="entry name" value="Acid phosphatase/Vanadium-dependent haloperoxidase"/>
    <property type="match status" value="1"/>
</dbReference>
<sequence>MISSESSFKSWLNEHRQLLLLSVMGVFLPIGIFIFLALGIARQPEGFPWDVPILLFIHTEARSQLDIFAATLTQFGIYWGVVPLIIAIAVTLSFQKKWRAIIYLFITAVGTAIISHTSKLYFHRVRPSLWEHFYPLPPDFSFPSGHALSSMMLFVTLIILTWGTRWFAAVLFIGSFFVLGIGWTRLYLGVHYPTDILGGWMLAIAWSIGVSLIVKPNKL</sequence>
<dbReference type="EMBL" id="CP002198">
    <property type="protein sequence ID" value="ADN15154.1"/>
    <property type="molecule type" value="Genomic_DNA"/>
</dbReference>
<proteinExistence type="predicted"/>
<evidence type="ECO:0000256" key="2">
    <source>
        <dbReference type="ARBA" id="ARBA00022475"/>
    </source>
</evidence>
<evidence type="ECO:0000256" key="5">
    <source>
        <dbReference type="ARBA" id="ARBA00022989"/>
    </source>
</evidence>
<evidence type="ECO:0000256" key="4">
    <source>
        <dbReference type="ARBA" id="ARBA00022801"/>
    </source>
</evidence>
<dbReference type="OrthoDB" id="9789113at2"/>
<feature type="domain" description="Phosphatidic acid phosphatase type 2/haloperoxidase" evidence="8">
    <location>
        <begin position="100"/>
        <end position="211"/>
    </location>
</feature>
<comment type="subcellular location">
    <subcellularLocation>
        <location evidence="1">Cell membrane</location>
        <topology evidence="1">Multi-pass membrane protein</topology>
    </subcellularLocation>
</comment>
<feature type="transmembrane region" description="Helical" evidence="7">
    <location>
        <begin position="142"/>
        <end position="160"/>
    </location>
</feature>
<keyword evidence="10" id="KW-1185">Reference proteome</keyword>
<evidence type="ECO:0000256" key="7">
    <source>
        <dbReference type="SAM" id="Phobius"/>
    </source>
</evidence>
<keyword evidence="4" id="KW-0378">Hydrolase</keyword>
<feature type="transmembrane region" description="Helical" evidence="7">
    <location>
        <begin position="75"/>
        <end position="94"/>
    </location>
</feature>
<gene>
    <name evidence="9" type="ordered locus">Cyan7822_3201</name>
</gene>
<dbReference type="InterPro" id="IPR036938">
    <property type="entry name" value="PAP2/HPO_sf"/>
</dbReference>
<dbReference type="STRING" id="497965.Cyan7822_3201"/>
<feature type="transmembrane region" description="Helical" evidence="7">
    <location>
        <begin position="196"/>
        <end position="214"/>
    </location>
</feature>
<dbReference type="GO" id="GO:0016787">
    <property type="term" value="F:hydrolase activity"/>
    <property type="evidence" value="ECO:0007669"/>
    <property type="project" value="UniProtKB-KW"/>
</dbReference>
<dbReference type="PANTHER" id="PTHR14969">
    <property type="entry name" value="SPHINGOSINE-1-PHOSPHATE PHOSPHOHYDROLASE"/>
    <property type="match status" value="1"/>
</dbReference>
<dbReference type="CDD" id="cd03392">
    <property type="entry name" value="PAP2_like_2"/>
    <property type="match status" value="1"/>
</dbReference>